<comment type="subunit">
    <text evidence="3 15">Tetramer of two alpha and two beta subunits.</text>
</comment>
<evidence type="ECO:0000256" key="6">
    <source>
        <dbReference type="ARBA" id="ARBA00022598"/>
    </source>
</evidence>
<dbReference type="Pfam" id="PF17759">
    <property type="entry name" value="tRNA_synthFbeta"/>
    <property type="match status" value="1"/>
</dbReference>
<evidence type="ECO:0000256" key="16">
    <source>
        <dbReference type="PROSITE-ProRule" id="PRU00209"/>
    </source>
</evidence>
<dbReference type="InterPro" id="IPR002547">
    <property type="entry name" value="tRNA-bd_dom"/>
</dbReference>
<gene>
    <name evidence="15" type="primary">pheT</name>
    <name evidence="20" type="ORF">G1H10_16895</name>
</gene>
<dbReference type="FunFam" id="3.50.40.10:FF:000001">
    <property type="entry name" value="Phenylalanine--tRNA ligase beta subunit"/>
    <property type="match status" value="1"/>
</dbReference>
<dbReference type="Proteomes" id="UP000475214">
    <property type="component" value="Unassembled WGS sequence"/>
</dbReference>
<evidence type="ECO:0000256" key="4">
    <source>
        <dbReference type="ARBA" id="ARBA00022490"/>
    </source>
</evidence>
<reference evidence="20 21" key="1">
    <citation type="submission" date="2020-02" db="EMBL/GenBank/DDBJ databases">
        <authorList>
            <person name="Li X.-J."/>
            <person name="Han X.-M."/>
        </authorList>
    </citation>
    <scope>NUCLEOTIDE SEQUENCE [LARGE SCALE GENOMIC DNA]</scope>
    <source>
        <strain evidence="20 21">CCTCC AB 2017055</strain>
    </source>
</reference>
<dbReference type="CDD" id="cd02796">
    <property type="entry name" value="tRNA_bind_bactPheRS"/>
    <property type="match status" value="1"/>
</dbReference>
<sequence length="844" mass="89310">MRVPISWLREYVDLPPEVSARDVADTLIQAGLEVETVDQAGADITGPLVVGRVLEFTEETHKNGKTIRWCSVDVGDEHNIDRSDEGAASPSRGIVCGARNFSVGDLVVVSLPGAVLPGGFEISARKTYGHVSDGMICSVRELGIGDDHSGILVLDAGEGEPGDDAAPILHLRDDVLDIAVTPDRGYCLSIRGVAREAAIAYGLPLRDPAGAHQVAEDPGDDGSHPVRTDDAARCPVFVARTVTGFDPAAPSPRWLQRRVQLAGMRPISLAVDITNYVMLELGQPIHGYDRDLLQGPIVVRRAREGEKLTTLDGVARTLDEDDLLITDDSGPIGLAGVMGGGTTELGDATTSVVIEAANFEATGIARTARRHKLPSEASRRFERGVDPALPVVAATRVAELLVELGGATLEPGVTMVGAVPTPPAIELDAQLPSRIVGVEYADDEVRGLLTAIGCEVTEPATGRLSVVPPTWRPDLTDPFDLVEEVARLHGYNAVPSVLPTAPAGRGYTAVQRVRRRVERAVAAAGYVEAPSYPFVGEAEFDALGIPADDDRRRAVRLANPISDEQPLLRTTLLPGLLATLRRNVGRGTTDVAVFESGLVFRLPPGEDAPSVPPRLPVDRRPTDEELAALEAAVPNQPRRIAVALAGDREPAGWWGPGQPASWADAIQAGRVVAEAAGVELRVEKDDHAPWHPGRCAALYAGDALVGHAGELHPRVVKALGLPERTAVMEIELDRLPTTDEPVPAPDVSTYPVATQDVALVVDESVPAAAVQAALADGAGGLLESVRLFDVYSGAQVGEGRKSLAYALRFRAPDRTLTVEETTAARDSAVAEAQRRTGAVLRGGS</sequence>
<evidence type="ECO:0000256" key="15">
    <source>
        <dbReference type="HAMAP-Rule" id="MF_00283"/>
    </source>
</evidence>
<dbReference type="InterPro" id="IPR020825">
    <property type="entry name" value="Phe-tRNA_synthase-like_B3/B4"/>
</dbReference>
<dbReference type="AlphaFoldDB" id="A0A6L9S9Z1"/>
<dbReference type="GO" id="GO:0000287">
    <property type="term" value="F:magnesium ion binding"/>
    <property type="evidence" value="ECO:0007669"/>
    <property type="project" value="UniProtKB-UniRule"/>
</dbReference>
<keyword evidence="9 15" id="KW-0067">ATP-binding</keyword>
<protein>
    <recommendedName>
        <fullName evidence="15">Phenylalanine--tRNA ligase beta subunit</fullName>
        <ecNumber evidence="15">6.1.1.20</ecNumber>
    </recommendedName>
    <alternativeName>
        <fullName evidence="15">Phenylalanyl-tRNA synthetase beta subunit</fullName>
        <shortName evidence="15">PheRS</shortName>
    </alternativeName>
</protein>
<evidence type="ECO:0000256" key="13">
    <source>
        <dbReference type="ARBA" id="ARBA00023146"/>
    </source>
</evidence>
<dbReference type="SMART" id="SM00874">
    <property type="entry name" value="B5"/>
    <property type="match status" value="1"/>
</dbReference>
<evidence type="ECO:0000256" key="7">
    <source>
        <dbReference type="ARBA" id="ARBA00022723"/>
    </source>
</evidence>
<feature type="binding site" evidence="15">
    <location>
        <position position="483"/>
    </location>
    <ligand>
        <name>Mg(2+)</name>
        <dbReference type="ChEBI" id="CHEBI:18420"/>
        <note>shared with alpha subunit</note>
    </ligand>
</feature>
<name>A0A6L9S9Z1_9ACTN</name>
<evidence type="ECO:0000256" key="11">
    <source>
        <dbReference type="ARBA" id="ARBA00022884"/>
    </source>
</evidence>
<dbReference type="PROSITE" id="PS51483">
    <property type="entry name" value="B5"/>
    <property type="match status" value="1"/>
</dbReference>
<dbReference type="InterPro" id="IPR012340">
    <property type="entry name" value="NA-bd_OB-fold"/>
</dbReference>
<dbReference type="EC" id="6.1.1.20" evidence="15"/>
<dbReference type="InterPro" id="IPR045864">
    <property type="entry name" value="aa-tRNA-synth_II/BPL/LPL"/>
</dbReference>
<comment type="caution">
    <text evidence="20">The sequence shown here is derived from an EMBL/GenBank/DDBJ whole genome shotgun (WGS) entry which is preliminary data.</text>
</comment>
<dbReference type="GO" id="GO:0006432">
    <property type="term" value="P:phenylalanyl-tRNA aminoacylation"/>
    <property type="evidence" value="ECO:0007669"/>
    <property type="project" value="UniProtKB-UniRule"/>
</dbReference>
<dbReference type="InterPro" id="IPR009061">
    <property type="entry name" value="DNA-bd_dom_put_sf"/>
</dbReference>
<dbReference type="GO" id="GO:0009328">
    <property type="term" value="C:phenylalanine-tRNA ligase complex"/>
    <property type="evidence" value="ECO:0007669"/>
    <property type="project" value="TreeGrafter"/>
</dbReference>
<keyword evidence="5 16" id="KW-0820">tRNA-binding</keyword>
<evidence type="ECO:0000313" key="21">
    <source>
        <dbReference type="Proteomes" id="UP000475214"/>
    </source>
</evidence>
<feature type="binding site" evidence="15">
    <location>
        <position position="484"/>
    </location>
    <ligand>
        <name>Mg(2+)</name>
        <dbReference type="ChEBI" id="CHEBI:18420"/>
        <note>shared with alpha subunit</note>
    </ligand>
</feature>
<dbReference type="CDD" id="cd00769">
    <property type="entry name" value="PheRS_beta_core"/>
    <property type="match status" value="1"/>
</dbReference>
<dbReference type="Gene3D" id="3.50.40.10">
    <property type="entry name" value="Phenylalanyl-trna Synthetase, Chain B, domain 3"/>
    <property type="match status" value="1"/>
</dbReference>
<keyword evidence="6 15" id="KW-0436">Ligase</keyword>
<comment type="similarity">
    <text evidence="2 15">Belongs to the phenylalanyl-tRNA synthetase beta subunit family. Type 1 subfamily.</text>
</comment>
<dbReference type="FunFam" id="3.30.70.380:FF:000001">
    <property type="entry name" value="Phenylalanine--tRNA ligase beta subunit"/>
    <property type="match status" value="1"/>
</dbReference>
<dbReference type="InterPro" id="IPR005147">
    <property type="entry name" value="tRNA_synthase_B5-dom"/>
</dbReference>
<comment type="subcellular location">
    <subcellularLocation>
        <location evidence="1 15">Cytoplasm</location>
    </subcellularLocation>
</comment>
<keyword evidence="13 15" id="KW-0030">Aminoacyl-tRNA synthetase</keyword>
<dbReference type="Pfam" id="PF01588">
    <property type="entry name" value="tRNA_bind"/>
    <property type="match status" value="1"/>
</dbReference>
<dbReference type="Pfam" id="PF03147">
    <property type="entry name" value="FDX-ACB"/>
    <property type="match status" value="1"/>
</dbReference>
<evidence type="ECO:0000256" key="14">
    <source>
        <dbReference type="ARBA" id="ARBA00049255"/>
    </source>
</evidence>
<dbReference type="GO" id="GO:0005524">
    <property type="term" value="F:ATP binding"/>
    <property type="evidence" value="ECO:0007669"/>
    <property type="project" value="UniProtKB-UniRule"/>
</dbReference>
<dbReference type="InterPro" id="IPR036690">
    <property type="entry name" value="Fdx_antiC-bd_sf"/>
</dbReference>
<feature type="binding site" evidence="15">
    <location>
        <position position="480"/>
    </location>
    <ligand>
        <name>Mg(2+)</name>
        <dbReference type="ChEBI" id="CHEBI:18420"/>
        <note>shared with alpha subunit</note>
    </ligand>
</feature>
<dbReference type="SUPFAM" id="SSF54991">
    <property type="entry name" value="Anticodon-binding domain of PheRS"/>
    <property type="match status" value="1"/>
</dbReference>
<dbReference type="InterPro" id="IPR005121">
    <property type="entry name" value="Fdx_antiC-bd"/>
</dbReference>
<dbReference type="InterPro" id="IPR045060">
    <property type="entry name" value="Phe-tRNA-ligase_IIc_bsu"/>
</dbReference>
<dbReference type="SUPFAM" id="SSF56037">
    <property type="entry name" value="PheT/TilS domain"/>
    <property type="match status" value="1"/>
</dbReference>
<evidence type="ECO:0000256" key="12">
    <source>
        <dbReference type="ARBA" id="ARBA00022917"/>
    </source>
</evidence>
<evidence type="ECO:0000256" key="3">
    <source>
        <dbReference type="ARBA" id="ARBA00011209"/>
    </source>
</evidence>
<comment type="cofactor">
    <cofactor evidence="15">
        <name>Mg(2+)</name>
        <dbReference type="ChEBI" id="CHEBI:18420"/>
    </cofactor>
    <text evidence="15">Binds 2 magnesium ions per tetramer.</text>
</comment>
<dbReference type="PROSITE" id="PS51447">
    <property type="entry name" value="FDX_ACB"/>
    <property type="match status" value="1"/>
</dbReference>
<evidence type="ECO:0000256" key="5">
    <source>
        <dbReference type="ARBA" id="ARBA00022555"/>
    </source>
</evidence>
<dbReference type="SMART" id="SM00873">
    <property type="entry name" value="B3_4"/>
    <property type="match status" value="1"/>
</dbReference>
<keyword evidence="21" id="KW-1185">Reference proteome</keyword>
<keyword evidence="12 15" id="KW-0648">Protein biosynthesis</keyword>
<evidence type="ECO:0000256" key="8">
    <source>
        <dbReference type="ARBA" id="ARBA00022741"/>
    </source>
</evidence>
<organism evidence="20 21">
    <name type="scientific">Phytoactinopolyspora halotolerans</name>
    <dbReference type="NCBI Taxonomy" id="1981512"/>
    <lineage>
        <taxon>Bacteria</taxon>
        <taxon>Bacillati</taxon>
        <taxon>Actinomycetota</taxon>
        <taxon>Actinomycetes</taxon>
        <taxon>Jiangellales</taxon>
        <taxon>Jiangellaceae</taxon>
        <taxon>Phytoactinopolyspora</taxon>
    </lineage>
</organism>
<dbReference type="SMART" id="SM00896">
    <property type="entry name" value="FDX-ACB"/>
    <property type="match status" value="1"/>
</dbReference>
<accession>A0A6L9S9Z1</accession>
<evidence type="ECO:0000256" key="1">
    <source>
        <dbReference type="ARBA" id="ARBA00004496"/>
    </source>
</evidence>
<evidence type="ECO:0000256" key="9">
    <source>
        <dbReference type="ARBA" id="ARBA00022840"/>
    </source>
</evidence>
<dbReference type="SUPFAM" id="SSF55681">
    <property type="entry name" value="Class II aaRS and biotin synthetases"/>
    <property type="match status" value="1"/>
</dbReference>
<dbReference type="NCBIfam" id="TIGR00472">
    <property type="entry name" value="pheT_bact"/>
    <property type="match status" value="1"/>
</dbReference>
<dbReference type="RefSeq" id="WP_163739858.1">
    <property type="nucleotide sequence ID" value="NZ_JAAGOA010000011.1"/>
</dbReference>
<comment type="catalytic activity">
    <reaction evidence="14 15">
        <text>tRNA(Phe) + L-phenylalanine + ATP = L-phenylalanyl-tRNA(Phe) + AMP + diphosphate + H(+)</text>
        <dbReference type="Rhea" id="RHEA:19413"/>
        <dbReference type="Rhea" id="RHEA-COMP:9668"/>
        <dbReference type="Rhea" id="RHEA-COMP:9699"/>
        <dbReference type="ChEBI" id="CHEBI:15378"/>
        <dbReference type="ChEBI" id="CHEBI:30616"/>
        <dbReference type="ChEBI" id="CHEBI:33019"/>
        <dbReference type="ChEBI" id="CHEBI:58095"/>
        <dbReference type="ChEBI" id="CHEBI:78442"/>
        <dbReference type="ChEBI" id="CHEBI:78531"/>
        <dbReference type="ChEBI" id="CHEBI:456215"/>
        <dbReference type="EC" id="6.1.1.20"/>
    </reaction>
</comment>
<evidence type="ECO:0000259" key="17">
    <source>
        <dbReference type="PROSITE" id="PS50886"/>
    </source>
</evidence>
<dbReference type="Gene3D" id="3.30.56.10">
    <property type="match status" value="2"/>
</dbReference>
<keyword evidence="10 15" id="KW-0460">Magnesium</keyword>
<dbReference type="InterPro" id="IPR033714">
    <property type="entry name" value="tRNA_bind_bactPheRS"/>
</dbReference>
<dbReference type="SUPFAM" id="SSF50249">
    <property type="entry name" value="Nucleic acid-binding proteins"/>
    <property type="match status" value="1"/>
</dbReference>
<dbReference type="HAMAP" id="MF_00283">
    <property type="entry name" value="Phe_tRNA_synth_beta1"/>
    <property type="match status" value="1"/>
</dbReference>
<dbReference type="Pfam" id="PF03483">
    <property type="entry name" value="B3_4"/>
    <property type="match status" value="1"/>
</dbReference>
<evidence type="ECO:0000259" key="19">
    <source>
        <dbReference type="PROSITE" id="PS51483"/>
    </source>
</evidence>
<dbReference type="GO" id="GO:0004826">
    <property type="term" value="F:phenylalanine-tRNA ligase activity"/>
    <property type="evidence" value="ECO:0007669"/>
    <property type="project" value="UniProtKB-UniRule"/>
</dbReference>
<evidence type="ECO:0000259" key="18">
    <source>
        <dbReference type="PROSITE" id="PS51447"/>
    </source>
</evidence>
<dbReference type="PANTHER" id="PTHR10947">
    <property type="entry name" value="PHENYLALANYL-TRNA SYNTHETASE BETA CHAIN AND LEUCINE-RICH REPEAT-CONTAINING PROTEIN 47"/>
    <property type="match status" value="1"/>
</dbReference>
<dbReference type="GO" id="GO:0000049">
    <property type="term" value="F:tRNA binding"/>
    <property type="evidence" value="ECO:0007669"/>
    <property type="project" value="UniProtKB-UniRule"/>
</dbReference>
<dbReference type="InterPro" id="IPR004532">
    <property type="entry name" value="Phe-tRNA-ligase_IIc_bsu_bact"/>
</dbReference>
<feature type="domain" description="B5" evidence="19">
    <location>
        <begin position="420"/>
        <end position="496"/>
    </location>
</feature>
<dbReference type="Pfam" id="PF03484">
    <property type="entry name" value="B5"/>
    <property type="match status" value="1"/>
</dbReference>
<dbReference type="PANTHER" id="PTHR10947:SF0">
    <property type="entry name" value="PHENYLALANINE--TRNA LIGASE BETA SUBUNIT"/>
    <property type="match status" value="1"/>
</dbReference>
<dbReference type="InterPro" id="IPR005146">
    <property type="entry name" value="B3/B4_tRNA-bd"/>
</dbReference>
<dbReference type="Gene3D" id="2.40.50.140">
    <property type="entry name" value="Nucleic acid-binding proteins"/>
    <property type="match status" value="1"/>
</dbReference>
<dbReference type="SUPFAM" id="SSF46955">
    <property type="entry name" value="Putative DNA-binding domain"/>
    <property type="match status" value="1"/>
</dbReference>
<proteinExistence type="inferred from homology"/>
<feature type="domain" description="TRNA-binding" evidence="17">
    <location>
        <begin position="42"/>
        <end position="166"/>
    </location>
</feature>
<dbReference type="Gene3D" id="3.30.70.380">
    <property type="entry name" value="Ferrodoxin-fold anticodon-binding domain"/>
    <property type="match status" value="1"/>
</dbReference>
<dbReference type="PROSITE" id="PS50886">
    <property type="entry name" value="TRBD"/>
    <property type="match status" value="1"/>
</dbReference>
<evidence type="ECO:0000256" key="10">
    <source>
        <dbReference type="ARBA" id="ARBA00022842"/>
    </source>
</evidence>
<keyword evidence="4 15" id="KW-0963">Cytoplasm</keyword>
<dbReference type="Gene3D" id="3.30.930.10">
    <property type="entry name" value="Bira Bifunctional Protein, Domain 2"/>
    <property type="match status" value="1"/>
</dbReference>
<dbReference type="InterPro" id="IPR041616">
    <property type="entry name" value="PheRS_beta_core"/>
</dbReference>
<evidence type="ECO:0000313" key="20">
    <source>
        <dbReference type="EMBL" id="NEE01853.1"/>
    </source>
</evidence>
<keyword evidence="11 16" id="KW-0694">RNA-binding</keyword>
<evidence type="ECO:0000256" key="2">
    <source>
        <dbReference type="ARBA" id="ARBA00008653"/>
    </source>
</evidence>
<keyword evidence="8 15" id="KW-0547">Nucleotide-binding</keyword>
<dbReference type="FunFam" id="3.30.930.10:FF:000130">
    <property type="entry name" value="Phenylalanine--tRNA ligase beta subunit"/>
    <property type="match status" value="1"/>
</dbReference>
<dbReference type="EMBL" id="JAAGOA010000011">
    <property type="protein sequence ID" value="NEE01853.1"/>
    <property type="molecule type" value="Genomic_DNA"/>
</dbReference>
<feature type="binding site" evidence="15">
    <location>
        <position position="474"/>
    </location>
    <ligand>
        <name>Mg(2+)</name>
        <dbReference type="ChEBI" id="CHEBI:18420"/>
        <note>shared with alpha subunit</note>
    </ligand>
</feature>
<keyword evidence="7 15" id="KW-0479">Metal-binding</keyword>
<feature type="domain" description="FDX-ACB" evidence="18">
    <location>
        <begin position="748"/>
        <end position="841"/>
    </location>
</feature>